<gene>
    <name evidence="1" type="ORF">SAMN04488568_10258</name>
</gene>
<dbReference type="STRING" id="144026.SAMN04488568_10258"/>
<dbReference type="AlphaFoldDB" id="A0A1G9MQN2"/>
<keyword evidence="2" id="KW-1185">Reference proteome</keyword>
<protein>
    <submittedName>
        <fullName evidence="1">Uncharacterized protein</fullName>
    </submittedName>
</protein>
<name>A0A1G9MQN2_9PROT</name>
<organism evidence="1 2">
    <name type="scientific">Maricaulis salignorans</name>
    <dbReference type="NCBI Taxonomy" id="144026"/>
    <lineage>
        <taxon>Bacteria</taxon>
        <taxon>Pseudomonadati</taxon>
        <taxon>Pseudomonadota</taxon>
        <taxon>Alphaproteobacteria</taxon>
        <taxon>Maricaulales</taxon>
        <taxon>Maricaulaceae</taxon>
        <taxon>Maricaulis</taxon>
    </lineage>
</organism>
<accession>A0A1G9MQN2</accession>
<evidence type="ECO:0000313" key="2">
    <source>
        <dbReference type="Proteomes" id="UP000199759"/>
    </source>
</evidence>
<dbReference type="RefSeq" id="WP_091766038.1">
    <property type="nucleotide sequence ID" value="NZ_FNHG01000002.1"/>
</dbReference>
<dbReference type="Proteomes" id="UP000199759">
    <property type="component" value="Unassembled WGS sequence"/>
</dbReference>
<dbReference type="OrthoDB" id="9801741at2"/>
<dbReference type="EMBL" id="FNHG01000002">
    <property type="protein sequence ID" value="SDL75945.1"/>
    <property type="molecule type" value="Genomic_DNA"/>
</dbReference>
<sequence length="124" mass="14115">MSLTRVVMRLGRNPDAGFPDGDDHHGYVVIAPLDKDGKLDTELWRANKAACTVDRFSPDATETADGWLSHRGTRWFFRYDEEEEGPDEPVYRLGEHSMRIGDYLTIHEADGDDLTYKITETTPL</sequence>
<proteinExistence type="predicted"/>
<reference evidence="1 2" key="1">
    <citation type="submission" date="2016-10" db="EMBL/GenBank/DDBJ databases">
        <authorList>
            <person name="de Groot N.N."/>
        </authorList>
    </citation>
    <scope>NUCLEOTIDE SEQUENCE [LARGE SCALE GENOMIC DNA]</scope>
    <source>
        <strain evidence="1 2">DSM 16077</strain>
    </source>
</reference>
<evidence type="ECO:0000313" key="1">
    <source>
        <dbReference type="EMBL" id="SDL75945.1"/>
    </source>
</evidence>